<dbReference type="GO" id="GO:0016787">
    <property type="term" value="F:hydrolase activity"/>
    <property type="evidence" value="ECO:0007669"/>
    <property type="project" value="UniProtKB-KW"/>
</dbReference>
<dbReference type="EMBL" id="JAUEPH010000003">
    <property type="protein sequence ID" value="MDN3203877.1"/>
    <property type="molecule type" value="Genomic_DNA"/>
</dbReference>
<dbReference type="PANTHER" id="PTHR35333">
    <property type="entry name" value="BETA-LACTAMASE"/>
    <property type="match status" value="1"/>
</dbReference>
<dbReference type="Proteomes" id="UP001171916">
    <property type="component" value="Unassembled WGS sequence"/>
</dbReference>
<dbReference type="Pfam" id="PF13354">
    <property type="entry name" value="Beta-lactamase2"/>
    <property type="match status" value="1"/>
</dbReference>
<dbReference type="InterPro" id="IPR045155">
    <property type="entry name" value="Beta-lactam_cat"/>
</dbReference>
<sequence length="410" mass="47610">MKNIFTLASLLVLALACGPKEIVPFQDGLEKYPVLEEVLENPDKYKVQILYTQLDRNEHGIPLMTEFPFNLDDERYFYPASTVKLPVAILALEWLEEQNIEGLDANTTMLTDSIHPSQVPAYVDLSAEDSLPSIAQYIKKILLVSDNDAYNRLYELLGQDYINSKLAEKGMNHTVINHRLSFRATPEENRMFNPIRFVNKDGELIHEIPARTEEKVYSNSAQPIIGKAYYLGDSLIEEGMDFTFKNKFAISDLSGTVKRIMFPMAFPDMERFNINEEHRNLILKYMSMLPGESDYPNYPVEEYWDTYSKFYLDGNDKRGLRKSLRLFNKTGQAYGHLLDGSYYVDFDNGIEFFVAAVIYVNEDETLNDDVYEYEEIAFPFFAELGDYLYDIEMSREKLVPADFSEFWFEY</sequence>
<evidence type="ECO:0000259" key="2">
    <source>
        <dbReference type="Pfam" id="PF13354"/>
    </source>
</evidence>
<keyword evidence="4" id="KW-1185">Reference proteome</keyword>
<comment type="caution">
    <text evidence="3">The sequence shown here is derived from an EMBL/GenBank/DDBJ whole genome shotgun (WGS) entry which is preliminary data.</text>
</comment>
<dbReference type="PROSITE" id="PS51257">
    <property type="entry name" value="PROKAR_LIPOPROTEIN"/>
    <property type="match status" value="1"/>
</dbReference>
<organism evidence="3 4">
    <name type="scientific">Algoriphagus sediminis</name>
    <dbReference type="NCBI Taxonomy" id="3057113"/>
    <lineage>
        <taxon>Bacteria</taxon>
        <taxon>Pseudomonadati</taxon>
        <taxon>Bacteroidota</taxon>
        <taxon>Cytophagia</taxon>
        <taxon>Cytophagales</taxon>
        <taxon>Cyclobacteriaceae</taxon>
        <taxon>Algoriphagus</taxon>
    </lineage>
</organism>
<protein>
    <submittedName>
        <fullName evidence="3">Serine hydrolase</fullName>
    </submittedName>
</protein>
<keyword evidence="3" id="KW-0378">Hydrolase</keyword>
<evidence type="ECO:0000313" key="3">
    <source>
        <dbReference type="EMBL" id="MDN3203877.1"/>
    </source>
</evidence>
<dbReference type="Gene3D" id="3.40.710.10">
    <property type="entry name" value="DD-peptidase/beta-lactamase superfamily"/>
    <property type="match status" value="1"/>
</dbReference>
<dbReference type="PANTHER" id="PTHR35333:SF4">
    <property type="entry name" value="SLR0121 PROTEIN"/>
    <property type="match status" value="1"/>
</dbReference>
<dbReference type="InterPro" id="IPR000871">
    <property type="entry name" value="Beta-lactam_class-A"/>
</dbReference>
<dbReference type="InterPro" id="IPR012338">
    <property type="entry name" value="Beta-lactam/transpept-like"/>
</dbReference>
<evidence type="ECO:0000313" key="4">
    <source>
        <dbReference type="Proteomes" id="UP001171916"/>
    </source>
</evidence>
<name>A0ABT7YBJ7_9BACT</name>
<reference evidence="3" key="1">
    <citation type="submission" date="2023-06" db="EMBL/GenBank/DDBJ databases">
        <title>Robiginitalea aurantiacus sp. nov. and Algoriphagus sediminis sp. nov., isolated from coastal sediment.</title>
        <authorList>
            <person name="Zhou Z.Y."/>
            <person name="An J."/>
            <person name="Jia Y.W."/>
            <person name="Du Z.J."/>
        </authorList>
    </citation>
    <scope>NUCLEOTIDE SEQUENCE</scope>
    <source>
        <strain evidence="3">C2-7</strain>
    </source>
</reference>
<dbReference type="RefSeq" id="WP_289999434.1">
    <property type="nucleotide sequence ID" value="NZ_JAUEPH010000003.1"/>
</dbReference>
<proteinExistence type="predicted"/>
<accession>A0ABT7YBJ7</accession>
<comment type="catalytic activity">
    <reaction evidence="1">
        <text>a beta-lactam + H2O = a substituted beta-amino acid</text>
        <dbReference type="Rhea" id="RHEA:20401"/>
        <dbReference type="ChEBI" id="CHEBI:15377"/>
        <dbReference type="ChEBI" id="CHEBI:35627"/>
        <dbReference type="ChEBI" id="CHEBI:140347"/>
        <dbReference type="EC" id="3.5.2.6"/>
    </reaction>
</comment>
<gene>
    <name evidence="3" type="ORF">QVH07_06935</name>
</gene>
<dbReference type="SUPFAM" id="SSF56601">
    <property type="entry name" value="beta-lactamase/transpeptidase-like"/>
    <property type="match status" value="1"/>
</dbReference>
<evidence type="ECO:0000256" key="1">
    <source>
        <dbReference type="ARBA" id="ARBA00001526"/>
    </source>
</evidence>
<feature type="domain" description="Beta-lactamase class A catalytic" evidence="2">
    <location>
        <begin position="68"/>
        <end position="187"/>
    </location>
</feature>